<proteinExistence type="predicted"/>
<dbReference type="SUPFAM" id="SSF101447">
    <property type="entry name" value="Formin homology 2 domain (FH2 domain)"/>
    <property type="match status" value="1"/>
</dbReference>
<dbReference type="Proteomes" id="UP000485058">
    <property type="component" value="Unassembled WGS sequence"/>
</dbReference>
<keyword evidence="3" id="KW-1185">Reference proteome</keyword>
<organism evidence="2 3">
    <name type="scientific">Haematococcus lacustris</name>
    <name type="common">Green alga</name>
    <name type="synonym">Haematococcus pluvialis</name>
    <dbReference type="NCBI Taxonomy" id="44745"/>
    <lineage>
        <taxon>Eukaryota</taxon>
        <taxon>Viridiplantae</taxon>
        <taxon>Chlorophyta</taxon>
        <taxon>core chlorophytes</taxon>
        <taxon>Chlorophyceae</taxon>
        <taxon>CS clade</taxon>
        <taxon>Chlamydomonadales</taxon>
        <taxon>Haematococcaceae</taxon>
        <taxon>Haematococcus</taxon>
    </lineage>
</organism>
<name>A0A6A0A1F9_HAELA</name>
<dbReference type="Gene3D" id="1.20.58.2220">
    <property type="entry name" value="Formin, FH2 domain"/>
    <property type="match status" value="1"/>
</dbReference>
<evidence type="ECO:0000259" key="1">
    <source>
        <dbReference type="PROSITE" id="PS51444"/>
    </source>
</evidence>
<comment type="caution">
    <text evidence="2">The sequence shown here is derived from an EMBL/GenBank/DDBJ whole genome shotgun (WGS) entry which is preliminary data.</text>
</comment>
<evidence type="ECO:0000313" key="2">
    <source>
        <dbReference type="EMBL" id="GFH22822.1"/>
    </source>
</evidence>
<dbReference type="PROSITE" id="PS51444">
    <property type="entry name" value="FH2"/>
    <property type="match status" value="1"/>
</dbReference>
<dbReference type="Pfam" id="PF02181">
    <property type="entry name" value="FH2"/>
    <property type="match status" value="1"/>
</dbReference>
<reference evidence="2 3" key="1">
    <citation type="submission" date="2020-02" db="EMBL/GenBank/DDBJ databases">
        <title>Draft genome sequence of Haematococcus lacustris strain NIES-144.</title>
        <authorList>
            <person name="Morimoto D."/>
            <person name="Nakagawa S."/>
            <person name="Yoshida T."/>
            <person name="Sawayama S."/>
        </authorList>
    </citation>
    <scope>NUCLEOTIDE SEQUENCE [LARGE SCALE GENOMIC DNA]</scope>
    <source>
        <strain evidence="2 3">NIES-144</strain>
    </source>
</reference>
<dbReference type="PANTHER" id="PTHR45725">
    <property type="entry name" value="FORMIN HOMOLOGY 2 FAMILY MEMBER"/>
    <property type="match status" value="1"/>
</dbReference>
<gene>
    <name evidence="2" type="ORF">HaLaN_20339</name>
</gene>
<evidence type="ECO:0000313" key="3">
    <source>
        <dbReference type="Proteomes" id="UP000485058"/>
    </source>
</evidence>
<feature type="non-terminal residue" evidence="2">
    <location>
        <position position="1"/>
    </location>
</feature>
<accession>A0A6A0A1F9</accession>
<dbReference type="PANTHER" id="PTHR45725:SF1">
    <property type="entry name" value="DISHEVELLED ASSOCIATED ACTIVATOR OF MORPHOGENESIS, ISOFORM D"/>
    <property type="match status" value="1"/>
</dbReference>
<dbReference type="InterPro" id="IPR051425">
    <property type="entry name" value="Formin_Homology"/>
</dbReference>
<protein>
    <submittedName>
        <fullName evidence="2">Formin-like protein</fullName>
    </submittedName>
</protein>
<sequence length="244" mass="26091">LQAKPVPAPPCKLKPLFWDAVPAPRLKGTFWALENGEAVELPPLDWSALAQQFVQAAPKAKPSNSALGGKDGGAGDAKPKLISLIDGKRAHNVNILMGGKIKIPVSGLRAAVVGLDPRIFSSEEVLTALAQCVPTPEEAGALDAFQRSGRPASELADADRVLYELMCVPGVEARLRCFKHVFAIPDKVTTASQVFQASLQASEQLQRSTGFKAVLRTALAAGNYLNYGTRNGNQLGFRQVQRQL</sequence>
<dbReference type="AlphaFoldDB" id="A0A6A0A1F9"/>
<feature type="domain" description="FH2" evidence="1">
    <location>
        <begin position="3"/>
        <end position="244"/>
    </location>
</feature>
<dbReference type="InterPro" id="IPR042201">
    <property type="entry name" value="FH2_Formin_sf"/>
</dbReference>
<dbReference type="InterPro" id="IPR015425">
    <property type="entry name" value="FH2_Formin"/>
</dbReference>
<dbReference type="EMBL" id="BLLF01002131">
    <property type="protein sequence ID" value="GFH22822.1"/>
    <property type="molecule type" value="Genomic_DNA"/>
</dbReference>